<dbReference type="Proteomes" id="UP000262524">
    <property type="component" value="Unassembled WGS sequence"/>
</dbReference>
<keyword evidence="2" id="KW-0547">Nucleotide-binding</keyword>
<dbReference type="Pfam" id="PF05636">
    <property type="entry name" value="HIGH_NTase1"/>
    <property type="match status" value="1"/>
</dbReference>
<dbReference type="EMBL" id="QSOE01000118">
    <property type="protein sequence ID" value="RGI80934.1"/>
    <property type="molecule type" value="Genomic_DNA"/>
</dbReference>
<feature type="binding site" evidence="2">
    <location>
        <position position="228"/>
    </location>
    <ligand>
        <name>ATP</name>
        <dbReference type="ChEBI" id="CHEBI:30616"/>
    </ligand>
</feature>
<dbReference type="GO" id="GO:0005524">
    <property type="term" value="F:ATP binding"/>
    <property type="evidence" value="ECO:0007669"/>
    <property type="project" value="UniProtKB-KW"/>
</dbReference>
<feature type="binding site" evidence="2">
    <location>
        <position position="203"/>
    </location>
    <ligand>
        <name>ATP</name>
        <dbReference type="ChEBI" id="CHEBI:30616"/>
    </ligand>
</feature>
<dbReference type="HAMAP" id="MF_01539">
    <property type="entry name" value="TmcAL"/>
    <property type="match status" value="1"/>
</dbReference>
<dbReference type="SUPFAM" id="SSF52374">
    <property type="entry name" value="Nucleotidylyl transferase"/>
    <property type="match status" value="1"/>
</dbReference>
<dbReference type="GO" id="GO:0006400">
    <property type="term" value="P:tRNA modification"/>
    <property type="evidence" value="ECO:0007669"/>
    <property type="project" value="UniProtKB-UniRule"/>
</dbReference>
<comment type="catalytic activity">
    <reaction evidence="2">
        <text>cytidine(34) in elongator tRNA(Met) + acetate + ATP = N(4)-acetylcytidine(34) in elongator tRNA(Met) + AMP + diphosphate</text>
        <dbReference type="Rhea" id="RHEA:58144"/>
        <dbReference type="Rhea" id="RHEA-COMP:10693"/>
        <dbReference type="Rhea" id="RHEA-COMP:10694"/>
        <dbReference type="ChEBI" id="CHEBI:30089"/>
        <dbReference type="ChEBI" id="CHEBI:30616"/>
        <dbReference type="ChEBI" id="CHEBI:33019"/>
        <dbReference type="ChEBI" id="CHEBI:74900"/>
        <dbReference type="ChEBI" id="CHEBI:82748"/>
        <dbReference type="ChEBI" id="CHEBI:456215"/>
    </reaction>
</comment>
<name>A0A374NAU4_9FIRM</name>
<organism evidence="3 4">
    <name type="scientific">Anaerobutyricum hallii</name>
    <dbReference type="NCBI Taxonomy" id="39488"/>
    <lineage>
        <taxon>Bacteria</taxon>
        <taxon>Bacillati</taxon>
        <taxon>Bacillota</taxon>
        <taxon>Clostridia</taxon>
        <taxon>Lachnospirales</taxon>
        <taxon>Lachnospiraceae</taxon>
        <taxon>Anaerobutyricum</taxon>
    </lineage>
</organism>
<proteinExistence type="inferred from homology"/>
<evidence type="ECO:0000256" key="2">
    <source>
        <dbReference type="HAMAP-Rule" id="MF_01539"/>
    </source>
</evidence>
<comment type="subcellular location">
    <subcellularLocation>
        <location evidence="2">Cytoplasm</location>
    </subcellularLocation>
</comment>
<dbReference type="GO" id="GO:0016879">
    <property type="term" value="F:ligase activity, forming carbon-nitrogen bonds"/>
    <property type="evidence" value="ECO:0007669"/>
    <property type="project" value="UniProtKB-UniRule"/>
</dbReference>
<dbReference type="EC" id="6.3.4.-" evidence="2"/>
<keyword evidence="2" id="KW-0436">Ligase</keyword>
<feature type="binding site" evidence="2">
    <location>
        <begin position="43"/>
        <end position="56"/>
    </location>
    <ligand>
        <name>ATP</name>
        <dbReference type="ChEBI" id="CHEBI:30616"/>
    </ligand>
</feature>
<comment type="similarity">
    <text evidence="2">Belongs to the TmcAL family.</text>
</comment>
<dbReference type="InterPro" id="IPR008513">
    <property type="entry name" value="tRNA(Met)_cyd_acetate_ligase"/>
</dbReference>
<keyword evidence="2" id="KW-0067">ATP-binding</keyword>
<comment type="function">
    <text evidence="2">Catalyzes the formation of N(4)-acetylcytidine (ac(4)C) at the wobble position of elongator tRNA(Met), using acetate and ATP as substrates. First activates an acetate ion to form acetyladenylate (Ac-AMP) and then transfers the acetyl group to tRNA to form ac(4)C34.</text>
</comment>
<sequence>MDKDKQIYPLTARILRPLRWEMNCIQVEIKGERSSFMKVAGIIAEYNPFHKGHQYHIEETRKKTGADYVVVVMSGDYVQRGEPAIADKYMRTQMALSGGADLVIEMPAIYATASAEYFATAGIGILDQLGCVDYLSFGSEWAEVEDFSAYATLFLEEPEEYKQILQEQLKSGKSFPEARAFAAGNLLFDSKPEKAIEFLKEPNHILGLEYIKALKRRNSLIRPVVIKRKGNHYHENKLTENYSSATAIRQEMYHFYRNFSRKNPYNTETCNSRKCGNTGKNTNNRVSNIYNNTYNKEKEAPRAFEKALCGEYLPFIEGFLQNNFVTWEDLMPYLDYTFLLKNKVIGKYFGMNLDLARRFQNIYEPGLSFEDLIEGLHARQITDAALRRVLLHIVLHMKYYPFLEEAKDIPIPYARILGFSKSSSPLLKEIRQNAALDIIQRPAEGKKLYSNGSAQAQIYSIDIRTADLYEQIAARKAGRKPISEYKRQQVIR</sequence>
<accession>A0A374NAU4</accession>
<feature type="binding site" evidence="2">
    <location>
        <position position="138"/>
    </location>
    <ligand>
        <name>ATP</name>
        <dbReference type="ChEBI" id="CHEBI:30616"/>
    </ligand>
</feature>
<keyword evidence="1 2" id="KW-0819">tRNA processing</keyword>
<comment type="caution">
    <text evidence="2">Lacks conserved residue(s) required for the propagation of feature annotation.</text>
</comment>
<dbReference type="GO" id="GO:0000049">
    <property type="term" value="F:tRNA binding"/>
    <property type="evidence" value="ECO:0007669"/>
    <property type="project" value="UniProtKB-KW"/>
</dbReference>
<protein>
    <recommendedName>
        <fullName evidence="2">tRNA(Met) cytidine acetate ligase</fullName>
        <ecNumber evidence="2">6.3.4.-</ecNumber>
    </recommendedName>
</protein>
<keyword evidence="2" id="KW-0963">Cytoplasm</keyword>
<dbReference type="GO" id="GO:0005737">
    <property type="term" value="C:cytoplasm"/>
    <property type="evidence" value="ECO:0007669"/>
    <property type="project" value="UniProtKB-SubCell"/>
</dbReference>
<keyword evidence="2" id="KW-0694">RNA-binding</keyword>
<evidence type="ECO:0000256" key="1">
    <source>
        <dbReference type="ARBA" id="ARBA00022694"/>
    </source>
</evidence>
<dbReference type="PANTHER" id="PTHR37825:SF1">
    <property type="entry name" value="TRNA(MET) CYTIDINE ACETATE LIGASE"/>
    <property type="match status" value="1"/>
</dbReference>
<keyword evidence="2" id="KW-0820">tRNA-binding</keyword>
<dbReference type="AlphaFoldDB" id="A0A374NAU4"/>
<evidence type="ECO:0000313" key="4">
    <source>
        <dbReference type="Proteomes" id="UP000262524"/>
    </source>
</evidence>
<evidence type="ECO:0000313" key="3">
    <source>
        <dbReference type="EMBL" id="RGI80934.1"/>
    </source>
</evidence>
<dbReference type="InterPro" id="IPR014729">
    <property type="entry name" value="Rossmann-like_a/b/a_fold"/>
</dbReference>
<reference evidence="3 4" key="1">
    <citation type="submission" date="2018-08" db="EMBL/GenBank/DDBJ databases">
        <title>A genome reference for cultivated species of the human gut microbiota.</title>
        <authorList>
            <person name="Zou Y."/>
            <person name="Xue W."/>
            <person name="Luo G."/>
        </authorList>
    </citation>
    <scope>NUCLEOTIDE SEQUENCE [LARGE SCALE GENOMIC DNA]</scope>
    <source>
        <strain evidence="3 4">TM10-1AC</strain>
    </source>
</reference>
<dbReference type="Gene3D" id="3.40.50.620">
    <property type="entry name" value="HUPs"/>
    <property type="match status" value="1"/>
</dbReference>
<gene>
    <name evidence="2" type="primary">tmcAL</name>
    <name evidence="3" type="ORF">DXD91_13085</name>
</gene>
<comment type="caution">
    <text evidence="3">The sequence shown here is derived from an EMBL/GenBank/DDBJ whole genome shotgun (WGS) entry which is preliminary data.</text>
</comment>
<dbReference type="PANTHER" id="PTHR37825">
    <property type="entry name" value="TRNA(MET) CYTIDINE ACETATE LIGASE"/>
    <property type="match status" value="1"/>
</dbReference>